<name>A6KIU9_RAT</name>
<evidence type="ECO:0000313" key="2">
    <source>
        <dbReference type="Proteomes" id="UP000234681"/>
    </source>
</evidence>
<gene>
    <name evidence="1" type="ORF">rCG_59187</name>
</gene>
<accession>A6KIU9</accession>
<evidence type="ECO:0000313" key="1">
    <source>
        <dbReference type="EMBL" id="EDL87171.1"/>
    </source>
</evidence>
<sequence length="23" mass="2562">MRARAGFSSCFFAKLVFRPPADS</sequence>
<dbReference type="AlphaFoldDB" id="A6KIU9"/>
<dbReference type="EMBL" id="CH474053">
    <property type="protein sequence ID" value="EDL87171.1"/>
    <property type="molecule type" value="Genomic_DNA"/>
</dbReference>
<protein>
    <submittedName>
        <fullName evidence="1">RCG59187, isoform CRA_b</fullName>
    </submittedName>
</protein>
<dbReference type="Proteomes" id="UP000234681">
    <property type="component" value="Chromosome 16"/>
</dbReference>
<proteinExistence type="predicted"/>
<organism evidence="1 2">
    <name type="scientific">Rattus norvegicus</name>
    <name type="common">Rat</name>
    <dbReference type="NCBI Taxonomy" id="10116"/>
    <lineage>
        <taxon>Eukaryota</taxon>
        <taxon>Metazoa</taxon>
        <taxon>Chordata</taxon>
        <taxon>Craniata</taxon>
        <taxon>Vertebrata</taxon>
        <taxon>Euteleostomi</taxon>
        <taxon>Mammalia</taxon>
        <taxon>Eutheria</taxon>
        <taxon>Euarchontoglires</taxon>
        <taxon>Glires</taxon>
        <taxon>Rodentia</taxon>
        <taxon>Myomorpha</taxon>
        <taxon>Muroidea</taxon>
        <taxon>Muridae</taxon>
        <taxon>Murinae</taxon>
        <taxon>Rattus</taxon>
    </lineage>
</organism>
<reference evidence="1 2" key="1">
    <citation type="submission" date="2005-09" db="EMBL/GenBank/DDBJ databases">
        <authorList>
            <person name="Mural R.J."/>
            <person name="Li P.W."/>
            <person name="Adams M.D."/>
            <person name="Amanatides P.G."/>
            <person name="Baden-Tillson H."/>
            <person name="Barnstead M."/>
            <person name="Chin S.H."/>
            <person name="Dew I."/>
            <person name="Evans C.A."/>
            <person name="Ferriera S."/>
            <person name="Flanigan M."/>
            <person name="Fosler C."/>
            <person name="Glodek A."/>
            <person name="Gu Z."/>
            <person name="Holt R.A."/>
            <person name="Jennings D."/>
            <person name="Kraft C.L."/>
            <person name="Lu F."/>
            <person name="Nguyen T."/>
            <person name="Nusskern D.R."/>
            <person name="Pfannkoch C.M."/>
            <person name="Sitter C."/>
            <person name="Sutton G.G."/>
            <person name="Venter J.C."/>
            <person name="Wang Z."/>
            <person name="Woodage T."/>
            <person name="Zheng X.H."/>
            <person name="Zhong F."/>
        </authorList>
    </citation>
    <scope>NUCLEOTIDE SEQUENCE [LARGE SCALE GENOMIC DNA]</scope>
    <source>
        <strain>BN</strain>
        <strain evidence="2">Sprague-Dawley</strain>
    </source>
</reference>